<reference evidence="2" key="1">
    <citation type="journal article" date="2014" name="Nucleic Acids Res.">
        <title>The evolutionary dynamics of variant antigen genes in Babesia reveal a history of genomic innovation underlying host-parasite interaction.</title>
        <authorList>
            <person name="Jackson A.P."/>
            <person name="Otto T.D."/>
            <person name="Darby A."/>
            <person name="Ramaprasad A."/>
            <person name="Xia D."/>
            <person name="Echaide I.E."/>
            <person name="Farber M."/>
            <person name="Gahlot S."/>
            <person name="Gamble J."/>
            <person name="Gupta D."/>
            <person name="Gupta Y."/>
            <person name="Jackson L."/>
            <person name="Malandrin L."/>
            <person name="Malas T.B."/>
            <person name="Moussa E."/>
            <person name="Nair M."/>
            <person name="Reid A.J."/>
            <person name="Sanders M."/>
            <person name="Sharma J."/>
            <person name="Tracey A."/>
            <person name="Quail M.A."/>
            <person name="Weir W."/>
            <person name="Wastling J.M."/>
            <person name="Hall N."/>
            <person name="Willadsen P."/>
            <person name="Lingelbach K."/>
            <person name="Shiels B."/>
            <person name="Tait A."/>
            <person name="Berriman M."/>
            <person name="Allred D.R."/>
            <person name="Pain A."/>
        </authorList>
    </citation>
    <scope>NUCLEOTIDE SEQUENCE</scope>
    <source>
        <strain evidence="2">1802A</strain>
    </source>
</reference>
<evidence type="ECO:0000256" key="1">
    <source>
        <dbReference type="SAM" id="MobiDB-lite"/>
    </source>
</evidence>
<name>A0AAD9GG18_BABDI</name>
<feature type="compositionally biased region" description="Basic and acidic residues" evidence="1">
    <location>
        <begin position="385"/>
        <end position="401"/>
    </location>
</feature>
<evidence type="ECO:0000313" key="3">
    <source>
        <dbReference type="Proteomes" id="UP001195914"/>
    </source>
</evidence>
<evidence type="ECO:0000313" key="2">
    <source>
        <dbReference type="EMBL" id="KAK1937593.1"/>
    </source>
</evidence>
<feature type="compositionally biased region" description="Polar residues" evidence="1">
    <location>
        <begin position="373"/>
        <end position="384"/>
    </location>
</feature>
<proteinExistence type="predicted"/>
<protein>
    <submittedName>
        <fullName evidence="2">Uncharacterized protein</fullName>
    </submittedName>
</protein>
<accession>A0AAD9GG18</accession>
<feature type="compositionally biased region" description="Polar residues" evidence="1">
    <location>
        <begin position="176"/>
        <end position="190"/>
    </location>
</feature>
<reference evidence="2" key="2">
    <citation type="submission" date="2021-05" db="EMBL/GenBank/DDBJ databases">
        <authorList>
            <person name="Pain A."/>
        </authorList>
    </citation>
    <scope>NUCLEOTIDE SEQUENCE</scope>
    <source>
        <strain evidence="2">1802A</strain>
    </source>
</reference>
<dbReference type="AlphaFoldDB" id="A0AAD9GG18"/>
<dbReference type="Proteomes" id="UP001195914">
    <property type="component" value="Unassembled WGS sequence"/>
</dbReference>
<organism evidence="2 3">
    <name type="scientific">Babesia divergens</name>
    <dbReference type="NCBI Taxonomy" id="32595"/>
    <lineage>
        <taxon>Eukaryota</taxon>
        <taxon>Sar</taxon>
        <taxon>Alveolata</taxon>
        <taxon>Apicomplexa</taxon>
        <taxon>Aconoidasida</taxon>
        <taxon>Piroplasmida</taxon>
        <taxon>Babesiidae</taxon>
        <taxon>Babesia</taxon>
    </lineage>
</organism>
<comment type="caution">
    <text evidence="2">The sequence shown here is derived from an EMBL/GenBank/DDBJ whole genome shotgun (WGS) entry which is preliminary data.</text>
</comment>
<feature type="region of interest" description="Disordered" evidence="1">
    <location>
        <begin position="373"/>
        <end position="470"/>
    </location>
</feature>
<gene>
    <name evidence="2" type="ORF">X943_003197</name>
</gene>
<keyword evidence="3" id="KW-1185">Reference proteome</keyword>
<feature type="compositionally biased region" description="Polar residues" evidence="1">
    <location>
        <begin position="434"/>
        <end position="470"/>
    </location>
</feature>
<feature type="region of interest" description="Disordered" evidence="1">
    <location>
        <begin position="176"/>
        <end position="232"/>
    </location>
</feature>
<feature type="compositionally biased region" description="Polar residues" evidence="1">
    <location>
        <begin position="207"/>
        <end position="217"/>
    </location>
</feature>
<sequence length="470" mass="48203">MINSPRDYPPHCTYLRSLSPPFRYKAGTACTGNILRDSTDFREVMQADVGSSRDVETPSPHYEAFGSTCETSISPIGGSMSPSSPASSDNNACAIAQQMEVSDISPGSHAACLASLTPLVRPLSTGVPPDFEGSFSTPRKGSSKASDIAGISVENGAPLEGDNALVTADISRGSDLSESPLATMNHSRSCVPNFHDGSGITDDITEPQLSELSSSGVSEPPPLPLVEQGSHDSNACLSNSSAIITPADISPVGEVSLSSARGYASKDDVETSVITASTPAAGAAAVQEISVTETHATSPPLTSALSPTGSRGASTDCLTDVITPSPSASEICLHSVVTSSIQDDSFVKPGDEVEASPTLMVSDAVDLQPCTKHQVSSDNVLNSTNEKDPSAPPSDDMHEDTLADAGTIQVSETVATDTESSEDSKDSPPCVMSPSATGNADTRSVSHACSVGGMNSQSEVSPSCTTGLFD</sequence>
<dbReference type="EMBL" id="JAHBMH010000033">
    <property type="protein sequence ID" value="KAK1937593.1"/>
    <property type="molecule type" value="Genomic_DNA"/>
</dbReference>